<comment type="subcellular location">
    <subcellularLocation>
        <location evidence="1">Cell inner membrane</location>
        <topology evidence="1">Single-pass membrane protein</topology>
        <orientation evidence="1">Periplasmic side</orientation>
    </subcellularLocation>
</comment>
<dbReference type="InterPro" id="IPR003538">
    <property type="entry name" value="TonB"/>
</dbReference>
<dbReference type="GO" id="GO:0030288">
    <property type="term" value="C:outer membrane-bounded periplasmic space"/>
    <property type="evidence" value="ECO:0007669"/>
    <property type="project" value="InterPro"/>
</dbReference>
<evidence type="ECO:0000256" key="10">
    <source>
        <dbReference type="SAM" id="MobiDB-lite"/>
    </source>
</evidence>
<name>A0A558BWC7_9BACT</name>
<dbReference type="InterPro" id="IPR006260">
    <property type="entry name" value="TonB/TolA_C"/>
</dbReference>
<dbReference type="Gene3D" id="3.30.1150.10">
    <property type="match status" value="1"/>
</dbReference>
<dbReference type="GO" id="GO:0015031">
    <property type="term" value="P:protein transport"/>
    <property type="evidence" value="ECO:0007669"/>
    <property type="project" value="UniProtKB-KW"/>
</dbReference>
<dbReference type="GO" id="GO:0015891">
    <property type="term" value="P:siderophore transport"/>
    <property type="evidence" value="ECO:0007669"/>
    <property type="project" value="InterPro"/>
</dbReference>
<evidence type="ECO:0000256" key="9">
    <source>
        <dbReference type="ARBA" id="ARBA00023136"/>
    </source>
</evidence>
<gene>
    <name evidence="13" type="ORF">FNT36_12760</name>
</gene>
<dbReference type="SUPFAM" id="SSF101447">
    <property type="entry name" value="Formin homology 2 domain (FH2 domain)"/>
    <property type="match status" value="1"/>
</dbReference>
<dbReference type="PANTHER" id="PTHR33446:SF2">
    <property type="entry name" value="PROTEIN TONB"/>
    <property type="match status" value="1"/>
</dbReference>
<feature type="compositionally biased region" description="Pro residues" evidence="10">
    <location>
        <begin position="86"/>
        <end position="107"/>
    </location>
</feature>
<dbReference type="GO" id="GO:0055085">
    <property type="term" value="P:transmembrane transport"/>
    <property type="evidence" value="ECO:0007669"/>
    <property type="project" value="InterPro"/>
</dbReference>
<comment type="caution">
    <text evidence="13">The sequence shown here is derived from an EMBL/GenBank/DDBJ whole genome shotgun (WGS) entry which is preliminary data.</text>
</comment>
<keyword evidence="7" id="KW-0653">Protein transport</keyword>
<dbReference type="PROSITE" id="PS52015">
    <property type="entry name" value="TONB_CTD"/>
    <property type="match status" value="1"/>
</dbReference>
<evidence type="ECO:0000256" key="7">
    <source>
        <dbReference type="ARBA" id="ARBA00022927"/>
    </source>
</evidence>
<keyword evidence="5" id="KW-0997">Cell inner membrane</keyword>
<feature type="transmembrane region" description="Helical" evidence="11">
    <location>
        <begin position="39"/>
        <end position="60"/>
    </location>
</feature>
<dbReference type="AlphaFoldDB" id="A0A558BWC7"/>
<protein>
    <submittedName>
        <fullName evidence="13">Energy transducer TonB</fullName>
    </submittedName>
</protein>
<feature type="region of interest" description="Disordered" evidence="10">
    <location>
        <begin position="78"/>
        <end position="112"/>
    </location>
</feature>
<organism evidence="13 14">
    <name type="scientific">Hymenobacter setariae</name>
    <dbReference type="NCBI Taxonomy" id="2594794"/>
    <lineage>
        <taxon>Bacteria</taxon>
        <taxon>Pseudomonadati</taxon>
        <taxon>Bacteroidota</taxon>
        <taxon>Cytophagia</taxon>
        <taxon>Cytophagales</taxon>
        <taxon>Hymenobacteraceae</taxon>
        <taxon>Hymenobacter</taxon>
    </lineage>
</organism>
<evidence type="ECO:0000256" key="5">
    <source>
        <dbReference type="ARBA" id="ARBA00022519"/>
    </source>
</evidence>
<evidence type="ECO:0000256" key="2">
    <source>
        <dbReference type="ARBA" id="ARBA00006555"/>
    </source>
</evidence>
<dbReference type="OrthoDB" id="9792439at2"/>
<evidence type="ECO:0000256" key="4">
    <source>
        <dbReference type="ARBA" id="ARBA00022475"/>
    </source>
</evidence>
<reference evidence="13 14" key="1">
    <citation type="submission" date="2019-07" db="EMBL/GenBank/DDBJ databases">
        <title>Hymenobacter sp. straun FUR1 Genome sequencing and assembly.</title>
        <authorList>
            <person name="Chhetri G."/>
        </authorList>
    </citation>
    <scope>NUCLEOTIDE SEQUENCE [LARGE SCALE GENOMIC DNA]</scope>
    <source>
        <strain evidence="13 14">Fur1</strain>
    </source>
</reference>
<dbReference type="GO" id="GO:0031992">
    <property type="term" value="F:energy transducer activity"/>
    <property type="evidence" value="ECO:0007669"/>
    <property type="project" value="InterPro"/>
</dbReference>
<comment type="similarity">
    <text evidence="2">Belongs to the TonB family.</text>
</comment>
<evidence type="ECO:0000313" key="13">
    <source>
        <dbReference type="EMBL" id="TVT40763.1"/>
    </source>
</evidence>
<proteinExistence type="inferred from homology"/>
<keyword evidence="3" id="KW-0813">Transport</keyword>
<dbReference type="InterPro" id="IPR037682">
    <property type="entry name" value="TonB_C"/>
</dbReference>
<dbReference type="EMBL" id="VMRJ01000003">
    <property type="protein sequence ID" value="TVT40763.1"/>
    <property type="molecule type" value="Genomic_DNA"/>
</dbReference>
<dbReference type="Pfam" id="PF03544">
    <property type="entry name" value="TonB_C"/>
    <property type="match status" value="1"/>
</dbReference>
<feature type="domain" description="TonB C-terminal" evidence="12">
    <location>
        <begin position="192"/>
        <end position="282"/>
    </location>
</feature>
<evidence type="ECO:0000256" key="1">
    <source>
        <dbReference type="ARBA" id="ARBA00004383"/>
    </source>
</evidence>
<dbReference type="SUPFAM" id="SSF74653">
    <property type="entry name" value="TolA/TonB C-terminal domain"/>
    <property type="match status" value="1"/>
</dbReference>
<evidence type="ECO:0000259" key="12">
    <source>
        <dbReference type="PROSITE" id="PS52015"/>
    </source>
</evidence>
<dbReference type="PANTHER" id="PTHR33446">
    <property type="entry name" value="PROTEIN TONB-RELATED"/>
    <property type="match status" value="1"/>
</dbReference>
<keyword evidence="6 11" id="KW-0812">Transmembrane</keyword>
<dbReference type="NCBIfam" id="TIGR01352">
    <property type="entry name" value="tonB_Cterm"/>
    <property type="match status" value="1"/>
</dbReference>
<accession>A0A558BWC7</accession>
<dbReference type="GO" id="GO:0098797">
    <property type="term" value="C:plasma membrane protein complex"/>
    <property type="evidence" value="ECO:0007669"/>
    <property type="project" value="TreeGrafter"/>
</dbReference>
<dbReference type="InterPro" id="IPR051045">
    <property type="entry name" value="TonB-dependent_transducer"/>
</dbReference>
<evidence type="ECO:0000313" key="14">
    <source>
        <dbReference type="Proteomes" id="UP000317624"/>
    </source>
</evidence>
<keyword evidence="14" id="KW-1185">Reference proteome</keyword>
<evidence type="ECO:0000256" key="3">
    <source>
        <dbReference type="ARBA" id="ARBA00022448"/>
    </source>
</evidence>
<dbReference type="PRINTS" id="PR01374">
    <property type="entry name" value="TONBPROTEIN"/>
</dbReference>
<dbReference type="Proteomes" id="UP000317624">
    <property type="component" value="Unassembled WGS sequence"/>
</dbReference>
<keyword evidence="8 11" id="KW-1133">Transmembrane helix</keyword>
<evidence type="ECO:0000256" key="8">
    <source>
        <dbReference type="ARBA" id="ARBA00022989"/>
    </source>
</evidence>
<keyword evidence="9 11" id="KW-0472">Membrane</keyword>
<sequence length="282" mass="30460">MDNAQLANASLNDIVFEGRNKAYGAYHLRRIYGRHVTRALIIGAFFLGLLVIIPAVAKFLEERKPKEELNLKTNELMEAPPLDNTQPPPPPPPPASTPPPPPPPDPPKVNAIKFTPPVVAKDKEVRQEDDVPDVKEIKEQNIGTKTVKGGLDEAPDLSGLSGEGKAAAPVAEVVEDKVYTYVEQMPELPGGGGQQAIVNAIQKAFRYPAVDLRNQVEGRVFAKFTVDENGGLTDVSVVKGLSGTIDAETIRAIKTLPKFIPGKQNGRAVKVSFTVPISLKIQ</sequence>
<evidence type="ECO:0000256" key="11">
    <source>
        <dbReference type="SAM" id="Phobius"/>
    </source>
</evidence>
<evidence type="ECO:0000256" key="6">
    <source>
        <dbReference type="ARBA" id="ARBA00022692"/>
    </source>
</evidence>
<keyword evidence="4" id="KW-1003">Cell membrane</keyword>